<keyword evidence="3" id="KW-1185">Reference proteome</keyword>
<evidence type="ECO:0000313" key="2">
    <source>
        <dbReference type="EMBL" id="BCS88454.1"/>
    </source>
</evidence>
<reference evidence="2" key="1">
    <citation type="journal article" date="2022" name="Arch. Microbiol.">
        <title>Pseudodesulfovibrio sediminis sp. nov., a mesophilic and neutrophilic sulfate-reducing bacterium isolated from sediment of a brackish lake.</title>
        <authorList>
            <person name="Takahashi A."/>
            <person name="Kojima H."/>
            <person name="Watanabe M."/>
            <person name="Fukui M."/>
        </authorList>
    </citation>
    <scope>NUCLEOTIDE SEQUENCE</scope>
    <source>
        <strain evidence="2">SF6</strain>
    </source>
</reference>
<organism evidence="2 3">
    <name type="scientific">Pseudodesulfovibrio sediminis</name>
    <dbReference type="NCBI Taxonomy" id="2810563"/>
    <lineage>
        <taxon>Bacteria</taxon>
        <taxon>Pseudomonadati</taxon>
        <taxon>Thermodesulfobacteriota</taxon>
        <taxon>Desulfovibrionia</taxon>
        <taxon>Desulfovibrionales</taxon>
        <taxon>Desulfovibrionaceae</taxon>
    </lineage>
</organism>
<evidence type="ECO:0008006" key="4">
    <source>
        <dbReference type="Google" id="ProtNLM"/>
    </source>
</evidence>
<dbReference type="PROSITE" id="PS51257">
    <property type="entry name" value="PROKAR_LIPOPROTEIN"/>
    <property type="match status" value="1"/>
</dbReference>
<protein>
    <recommendedName>
        <fullName evidence="4">Lipoprotein</fullName>
    </recommendedName>
</protein>
<proteinExistence type="predicted"/>
<accession>A0ABN6ETF6</accession>
<gene>
    <name evidence="2" type="ORF">PSDVSF_16960</name>
</gene>
<feature type="signal peptide" evidence="1">
    <location>
        <begin position="1"/>
        <end position="21"/>
    </location>
</feature>
<evidence type="ECO:0000313" key="3">
    <source>
        <dbReference type="Proteomes" id="UP001053296"/>
    </source>
</evidence>
<dbReference type="EMBL" id="AP024485">
    <property type="protein sequence ID" value="BCS88454.1"/>
    <property type="molecule type" value="Genomic_DNA"/>
</dbReference>
<dbReference type="RefSeq" id="WP_229596424.1">
    <property type="nucleotide sequence ID" value="NZ_AP024485.1"/>
</dbReference>
<keyword evidence="1" id="KW-0732">Signal</keyword>
<dbReference type="Proteomes" id="UP001053296">
    <property type="component" value="Chromosome"/>
</dbReference>
<name>A0ABN6ETF6_9BACT</name>
<feature type="chain" id="PRO_5046531229" description="Lipoprotein" evidence="1">
    <location>
        <begin position="22"/>
        <end position="57"/>
    </location>
</feature>
<sequence length="57" mass="6124">MKKILVLLVAITLLCSALGCAKIGEATGKTVKEIKELPGEFKDGYDKGRNSEDDGKK</sequence>
<evidence type="ECO:0000256" key="1">
    <source>
        <dbReference type="SAM" id="SignalP"/>
    </source>
</evidence>